<name>A0A1Y3ATX0_EURMA</name>
<evidence type="ECO:0000256" key="1">
    <source>
        <dbReference type="SAM" id="Phobius"/>
    </source>
</evidence>
<reference evidence="2 3" key="1">
    <citation type="submission" date="2017-03" db="EMBL/GenBank/DDBJ databases">
        <title>Genome Survey of Euroglyphus maynei.</title>
        <authorList>
            <person name="Arlian L.G."/>
            <person name="Morgan M.S."/>
            <person name="Rider S.D."/>
        </authorList>
    </citation>
    <scope>NUCLEOTIDE SEQUENCE [LARGE SCALE GENOMIC DNA]</scope>
    <source>
        <strain evidence="2">Arlian Lab</strain>
        <tissue evidence="2">Whole body</tissue>
    </source>
</reference>
<sequence length="74" mass="8483">MNQILVIVLIFGDMKANKVAVINVMFVRKILFNVPVFVHIFGSILARNRIIVQFVINVLVIFLPIQNIDVHIQL</sequence>
<dbReference type="EMBL" id="MUJZ01064897">
    <property type="protein sequence ID" value="OTF70615.1"/>
    <property type="molecule type" value="Genomic_DNA"/>
</dbReference>
<keyword evidence="1" id="KW-1133">Transmembrane helix</keyword>
<evidence type="ECO:0000313" key="3">
    <source>
        <dbReference type="Proteomes" id="UP000194236"/>
    </source>
</evidence>
<comment type="caution">
    <text evidence="2">The sequence shown here is derived from an EMBL/GenBank/DDBJ whole genome shotgun (WGS) entry which is preliminary data.</text>
</comment>
<feature type="transmembrane region" description="Helical" evidence="1">
    <location>
        <begin position="50"/>
        <end position="68"/>
    </location>
</feature>
<keyword evidence="1" id="KW-0812">Transmembrane</keyword>
<gene>
    <name evidence="2" type="ORF">BLA29_006359</name>
</gene>
<feature type="transmembrane region" description="Helical" evidence="1">
    <location>
        <begin position="26"/>
        <end position="45"/>
    </location>
</feature>
<proteinExistence type="predicted"/>
<protein>
    <submittedName>
        <fullName evidence="2">Uncharacterized protein</fullName>
    </submittedName>
</protein>
<organism evidence="2 3">
    <name type="scientific">Euroglyphus maynei</name>
    <name type="common">Mayne's house dust mite</name>
    <dbReference type="NCBI Taxonomy" id="6958"/>
    <lineage>
        <taxon>Eukaryota</taxon>
        <taxon>Metazoa</taxon>
        <taxon>Ecdysozoa</taxon>
        <taxon>Arthropoda</taxon>
        <taxon>Chelicerata</taxon>
        <taxon>Arachnida</taxon>
        <taxon>Acari</taxon>
        <taxon>Acariformes</taxon>
        <taxon>Sarcoptiformes</taxon>
        <taxon>Astigmata</taxon>
        <taxon>Psoroptidia</taxon>
        <taxon>Analgoidea</taxon>
        <taxon>Pyroglyphidae</taxon>
        <taxon>Pyroglyphinae</taxon>
        <taxon>Euroglyphus</taxon>
    </lineage>
</organism>
<dbReference type="Proteomes" id="UP000194236">
    <property type="component" value="Unassembled WGS sequence"/>
</dbReference>
<dbReference type="AlphaFoldDB" id="A0A1Y3ATX0"/>
<keyword evidence="1" id="KW-0472">Membrane</keyword>
<keyword evidence="3" id="KW-1185">Reference proteome</keyword>
<accession>A0A1Y3ATX0</accession>
<evidence type="ECO:0000313" key="2">
    <source>
        <dbReference type="EMBL" id="OTF70615.1"/>
    </source>
</evidence>